<keyword evidence="3" id="KW-1185">Reference proteome</keyword>
<sequence>MAGELRAFDHGATVVAPAAPQVAKAESFALPNNAANQFSVPAPGFGGSGTGGGAPGRGGNVPSIPPLREVRPPHVMSPAMPVPHPVPNAVAPPPGGGPAGPGGLNGAGNLPPGGNGSGGYVPPMGPLGMLPAPGGRPPAFSGANSDAKLKRHHSVANEDLHVTGPAGGMSLRKLDPSIPAVERDEDLKRDGDRAAKYATDRAATLAPAVDAYLAVAGRQPASLAVQRYAAQQARVVAAPVPPLVVREYAAARPEPAPVPDAGAPDTVLWQPVIVLPAAGTTALNFHLGDLPGGYQLMIAGHTADGRLGATRGIVTVVPGPTPAPIGPGAPAGAIPPAAPVAPGPR</sequence>
<protein>
    <submittedName>
        <fullName evidence="2">Uncharacterized protein</fullName>
    </submittedName>
</protein>
<feature type="compositionally biased region" description="Pro residues" evidence="1">
    <location>
        <begin position="336"/>
        <end position="345"/>
    </location>
</feature>
<feature type="compositionally biased region" description="Gly residues" evidence="1">
    <location>
        <begin position="44"/>
        <end position="59"/>
    </location>
</feature>
<dbReference type="AlphaFoldDB" id="A0A6M5YND6"/>
<dbReference type="Proteomes" id="UP000503447">
    <property type="component" value="Chromosome"/>
</dbReference>
<organism evidence="2 3">
    <name type="scientific">Frigoriglobus tundricola</name>
    <dbReference type="NCBI Taxonomy" id="2774151"/>
    <lineage>
        <taxon>Bacteria</taxon>
        <taxon>Pseudomonadati</taxon>
        <taxon>Planctomycetota</taxon>
        <taxon>Planctomycetia</taxon>
        <taxon>Gemmatales</taxon>
        <taxon>Gemmataceae</taxon>
        <taxon>Frigoriglobus</taxon>
    </lineage>
</organism>
<reference evidence="3" key="1">
    <citation type="submission" date="2020-05" db="EMBL/GenBank/DDBJ databases">
        <title>Frigoriglobus tundricola gen. nov., sp. nov., a psychrotolerant cellulolytic planctomycete of the family Gemmataceae with two divergent copies of 16S rRNA gene.</title>
        <authorList>
            <person name="Kulichevskaya I.S."/>
            <person name="Ivanova A.A."/>
            <person name="Naumoff D.G."/>
            <person name="Beletsky A.V."/>
            <person name="Rijpstra W.I.C."/>
            <person name="Sinninghe Damste J.S."/>
            <person name="Mardanov A.V."/>
            <person name="Ravin N.V."/>
            <person name="Dedysh S.N."/>
        </authorList>
    </citation>
    <scope>NUCLEOTIDE SEQUENCE [LARGE SCALE GENOMIC DNA]</scope>
    <source>
        <strain evidence="3">PL17</strain>
    </source>
</reference>
<dbReference type="KEGG" id="ftj:FTUN_2396"/>
<evidence type="ECO:0000256" key="1">
    <source>
        <dbReference type="SAM" id="MobiDB-lite"/>
    </source>
</evidence>
<evidence type="ECO:0000313" key="3">
    <source>
        <dbReference type="Proteomes" id="UP000503447"/>
    </source>
</evidence>
<evidence type="ECO:0000313" key="2">
    <source>
        <dbReference type="EMBL" id="QJW94870.1"/>
    </source>
</evidence>
<proteinExistence type="predicted"/>
<gene>
    <name evidence="2" type="ORF">FTUN_2396</name>
</gene>
<feature type="region of interest" description="Disordered" evidence="1">
    <location>
        <begin position="325"/>
        <end position="345"/>
    </location>
</feature>
<feature type="region of interest" description="Disordered" evidence="1">
    <location>
        <begin position="41"/>
        <end position="60"/>
    </location>
</feature>
<dbReference type="EMBL" id="CP053452">
    <property type="protein sequence ID" value="QJW94870.1"/>
    <property type="molecule type" value="Genomic_DNA"/>
</dbReference>
<name>A0A6M5YND6_9BACT</name>
<accession>A0A6M5YND6</accession>
<feature type="region of interest" description="Disordered" evidence="1">
    <location>
        <begin position="90"/>
        <end position="118"/>
    </location>
</feature>
<feature type="compositionally biased region" description="Gly residues" evidence="1">
    <location>
        <begin position="97"/>
        <end position="118"/>
    </location>
</feature>